<dbReference type="Proteomes" id="UP000594873">
    <property type="component" value="Chromosome"/>
</dbReference>
<keyword evidence="2" id="KW-1185">Reference proteome</keyword>
<proteinExistence type="predicted"/>
<name>A0A7T2LM13_9SPHN</name>
<dbReference type="EMBL" id="CP065592">
    <property type="protein sequence ID" value="QPQ54923.1"/>
    <property type="molecule type" value="Genomic_DNA"/>
</dbReference>
<evidence type="ECO:0000313" key="1">
    <source>
        <dbReference type="EMBL" id="QPQ54923.1"/>
    </source>
</evidence>
<sequence length="305" mass="34805">MGRTFNKPVLSIDQQIAHLRSHGMIIVDEARAAYWITHVSYYRLSAYWLAFEHPKGSTGSRFLPGTYFEQVTALYDFDRDLRRLVMRGSEHVEVALRGSWAYQLAHSSGPHGYLNQDLYRDQEEFSRGLRKLTNAVKTSAETYIEHYRATYDIPNLPAVWMVAEMMSFGQLSRWYSNLNDRALRNRISEPLGLPETVLVPLVRHVTDIRNICAHHGRLWNRGFLQPPKLAKKPDDLNKSLDLAAAQAPAKLYNALTLIAHVIRTVAPASTWAIDVAALVERHPTGGQVAMGFPADWRTRPLWRSE</sequence>
<gene>
    <name evidence="1" type="ORF">IC614_11505</name>
</gene>
<accession>A0A7T2LM13</accession>
<dbReference type="InterPro" id="IPR011664">
    <property type="entry name" value="Abi_system_AbiD/AbiF-like"/>
</dbReference>
<dbReference type="AlphaFoldDB" id="A0A7T2LM13"/>
<dbReference type="KEGG" id="sflv:IC614_11505"/>
<dbReference type="RefSeq" id="WP_200971599.1">
    <property type="nucleotide sequence ID" value="NZ_CP065592.1"/>
</dbReference>
<protein>
    <submittedName>
        <fullName evidence="1">Abi family protein</fullName>
    </submittedName>
</protein>
<organism evidence="1 2">
    <name type="scientific">Allosphingosinicella flava</name>
    <dbReference type="NCBI Taxonomy" id="2771430"/>
    <lineage>
        <taxon>Bacteria</taxon>
        <taxon>Pseudomonadati</taxon>
        <taxon>Pseudomonadota</taxon>
        <taxon>Alphaproteobacteria</taxon>
        <taxon>Sphingomonadales</taxon>
        <taxon>Sphingomonadaceae</taxon>
        <taxon>Allosphingosinicella</taxon>
    </lineage>
</organism>
<dbReference type="Pfam" id="PF07751">
    <property type="entry name" value="Abi_2"/>
    <property type="match status" value="1"/>
</dbReference>
<evidence type="ECO:0000313" key="2">
    <source>
        <dbReference type="Proteomes" id="UP000594873"/>
    </source>
</evidence>
<reference evidence="1 2" key="1">
    <citation type="submission" date="2020-11" db="EMBL/GenBank/DDBJ databases">
        <title>Genome seq and assembly of Sphingosinicella sp.</title>
        <authorList>
            <person name="Chhetri G."/>
        </authorList>
    </citation>
    <scope>NUCLEOTIDE SEQUENCE [LARGE SCALE GENOMIC DNA]</scope>
    <source>
        <strain evidence="1 2">UDD2</strain>
    </source>
</reference>